<proteinExistence type="predicted"/>
<dbReference type="PROSITE" id="PS51257">
    <property type="entry name" value="PROKAR_LIPOPROTEIN"/>
    <property type="match status" value="1"/>
</dbReference>
<dbReference type="Proteomes" id="UP000291822">
    <property type="component" value="Unassembled WGS sequence"/>
</dbReference>
<keyword evidence="11" id="KW-1185">Reference proteome</keyword>
<accession>A0A4R0YKK3</accession>
<feature type="region of interest" description="Disordered" evidence="8">
    <location>
        <begin position="581"/>
        <end position="606"/>
    </location>
</feature>
<evidence type="ECO:0000256" key="1">
    <source>
        <dbReference type="ARBA" id="ARBA00022729"/>
    </source>
</evidence>
<evidence type="ECO:0000256" key="6">
    <source>
        <dbReference type="ARBA" id="ARBA00023237"/>
    </source>
</evidence>
<dbReference type="Pfam" id="PF04348">
    <property type="entry name" value="LppC"/>
    <property type="match status" value="1"/>
</dbReference>
<evidence type="ECO:0000256" key="7">
    <source>
        <dbReference type="ARBA" id="ARBA00023288"/>
    </source>
</evidence>
<evidence type="ECO:0000313" key="10">
    <source>
        <dbReference type="EMBL" id="TCI07938.1"/>
    </source>
</evidence>
<dbReference type="InterPro" id="IPR007443">
    <property type="entry name" value="LpoA"/>
</dbReference>
<name>A0A4R0YKK3_9GAMM</name>
<gene>
    <name evidence="10" type="ORF">EZM97_25040</name>
</gene>
<evidence type="ECO:0000256" key="5">
    <source>
        <dbReference type="ARBA" id="ARBA00023139"/>
    </source>
</evidence>
<reference evidence="10 11" key="1">
    <citation type="submission" date="2019-02" db="EMBL/GenBank/DDBJ databases">
        <title>Dyella amyloliquefaciens sp. nov., isolated from forest soil.</title>
        <authorList>
            <person name="Gao Z.-H."/>
            <person name="Qiu L.-H."/>
        </authorList>
    </citation>
    <scope>NUCLEOTIDE SEQUENCE [LARGE SCALE GENOMIC DNA]</scope>
    <source>
        <strain evidence="10 11">KACC 12747</strain>
    </source>
</reference>
<keyword evidence="7" id="KW-0449">Lipoprotein</keyword>
<keyword evidence="4" id="KW-0472">Membrane</keyword>
<evidence type="ECO:0000256" key="8">
    <source>
        <dbReference type="SAM" id="MobiDB-lite"/>
    </source>
</evidence>
<dbReference type="GO" id="GO:0031241">
    <property type="term" value="C:periplasmic side of cell outer membrane"/>
    <property type="evidence" value="ECO:0007669"/>
    <property type="project" value="TreeGrafter"/>
</dbReference>
<evidence type="ECO:0000256" key="4">
    <source>
        <dbReference type="ARBA" id="ARBA00023136"/>
    </source>
</evidence>
<dbReference type="RefSeq" id="WP_131152119.1">
    <property type="nucleotide sequence ID" value="NZ_SJTG01000004.1"/>
</dbReference>
<dbReference type="Gene3D" id="1.25.40.10">
    <property type="entry name" value="Tetratricopeptide repeat domain"/>
    <property type="match status" value="1"/>
</dbReference>
<dbReference type="PANTHER" id="PTHR38038">
    <property type="entry name" value="PENICILLIN-BINDING PROTEIN ACTIVATOR LPOA"/>
    <property type="match status" value="1"/>
</dbReference>
<dbReference type="EMBL" id="SJTG01000004">
    <property type="protein sequence ID" value="TCI07938.1"/>
    <property type="molecule type" value="Genomic_DNA"/>
</dbReference>
<keyword evidence="5" id="KW-0564">Palmitate</keyword>
<feature type="signal peptide" evidence="9">
    <location>
        <begin position="1"/>
        <end position="23"/>
    </location>
</feature>
<protein>
    <submittedName>
        <fullName evidence="10">Penicillin-binding protein activator</fullName>
    </submittedName>
</protein>
<evidence type="ECO:0000256" key="3">
    <source>
        <dbReference type="ARBA" id="ARBA00022984"/>
    </source>
</evidence>
<keyword evidence="6" id="KW-0998">Cell outer membrane</keyword>
<dbReference type="GO" id="GO:0008360">
    <property type="term" value="P:regulation of cell shape"/>
    <property type="evidence" value="ECO:0007669"/>
    <property type="project" value="UniProtKB-KW"/>
</dbReference>
<feature type="chain" id="PRO_5020391109" evidence="9">
    <location>
        <begin position="24"/>
        <end position="606"/>
    </location>
</feature>
<keyword evidence="1 9" id="KW-0732">Signal</keyword>
<dbReference type="InterPro" id="IPR028082">
    <property type="entry name" value="Peripla_BP_I"/>
</dbReference>
<evidence type="ECO:0000256" key="2">
    <source>
        <dbReference type="ARBA" id="ARBA00022960"/>
    </source>
</evidence>
<dbReference type="SUPFAM" id="SSF53822">
    <property type="entry name" value="Periplasmic binding protein-like I"/>
    <property type="match status" value="1"/>
</dbReference>
<keyword evidence="3" id="KW-0573">Peptidoglycan synthesis</keyword>
<evidence type="ECO:0000313" key="11">
    <source>
        <dbReference type="Proteomes" id="UP000291822"/>
    </source>
</evidence>
<sequence length="606" mass="64302">MRLIRAAGLGLLISLALSGCVTAPTPRTQAELSAEQSASALASQGKFSDAARAYLALAQTSPGHADYYQLLAAEAYRQDGQLAQAAPFLNTIKRQRLTDDQPVRLDLLQAEYALTQHDPRRALQLTTQPEVAVPAALRLRLLELRATAQFDSNDFWGSAHSRVEMDAQLSGLDQSQNRKQILAALTKLGADPLKQRAAAMQQGDIMLPWVNEALNQLGVAVARTAPQLEQQVGTMMPGQNANVREGYKMPERVALLIPGSGSFAGAGAAIREGFFAAYADASRNHAPRPEVKVYDSGGTAAGAVKAYQQAVADGAKLVVGPLTRGEVSALFGLNDLPVQLLALNHPDDKSLPASGVAEFGLLPETEGAQAADHMIERGLHSAYVVVAAEDFGQRAANAFKAEFEARGGTVAGLAKVSGINYAQAIAGLNASNAAQDAGVFISMRPQQARLLVPQLRLARVSLPIFGTSHVYAGSDDASANRDLDGVEFCDAPWLFDAQPGLPNHTDIAAQLPAARGASARLFAFGMDAWSLVPYIDWLREHAGSYLPGASGQLTADQFGRVRRVLVWARFDEGIAKPLSGSLELDNAPMQAPPVTDDQNATPPPQG</sequence>
<evidence type="ECO:0000256" key="9">
    <source>
        <dbReference type="SAM" id="SignalP"/>
    </source>
</evidence>
<dbReference type="GO" id="GO:0030234">
    <property type="term" value="F:enzyme regulator activity"/>
    <property type="evidence" value="ECO:0007669"/>
    <property type="project" value="TreeGrafter"/>
</dbReference>
<organism evidence="10 11">
    <name type="scientific">Dyella soli</name>
    <dbReference type="NCBI Taxonomy" id="522319"/>
    <lineage>
        <taxon>Bacteria</taxon>
        <taxon>Pseudomonadati</taxon>
        <taxon>Pseudomonadota</taxon>
        <taxon>Gammaproteobacteria</taxon>
        <taxon>Lysobacterales</taxon>
        <taxon>Rhodanobacteraceae</taxon>
        <taxon>Dyella</taxon>
    </lineage>
</organism>
<comment type="caution">
    <text evidence="10">The sequence shown here is derived from an EMBL/GenBank/DDBJ whole genome shotgun (WGS) entry which is preliminary data.</text>
</comment>
<dbReference type="PANTHER" id="PTHR38038:SF1">
    <property type="entry name" value="PENICILLIN-BINDING PROTEIN ACTIVATOR LPOA"/>
    <property type="match status" value="1"/>
</dbReference>
<dbReference type="AlphaFoldDB" id="A0A4R0YKK3"/>
<dbReference type="InterPro" id="IPR011990">
    <property type="entry name" value="TPR-like_helical_dom_sf"/>
</dbReference>
<dbReference type="GO" id="GO:0009252">
    <property type="term" value="P:peptidoglycan biosynthetic process"/>
    <property type="evidence" value="ECO:0007669"/>
    <property type="project" value="UniProtKB-KW"/>
</dbReference>
<dbReference type="CDD" id="cd06339">
    <property type="entry name" value="PBP1_YraM_LppC_lipoprotein-like"/>
    <property type="match status" value="1"/>
</dbReference>
<dbReference type="Gene3D" id="3.40.50.2300">
    <property type="match status" value="2"/>
</dbReference>
<keyword evidence="2" id="KW-0133">Cell shape</keyword>